<sequence>MLDSSSSTTSLTSNLKLLQVMDDPLSDATFYRQLVGKLNFLLHIRPDLAFTIQHLSQFNKTPCQTHYQAALHVLKYLKGTIGQALLFNNDSSYQLEA</sequence>
<accession>A0AAU9MX49</accession>
<evidence type="ECO:0000313" key="1">
    <source>
        <dbReference type="EMBL" id="CAH1431455.1"/>
    </source>
</evidence>
<dbReference type="Proteomes" id="UP001157418">
    <property type="component" value="Unassembled WGS sequence"/>
</dbReference>
<organism evidence="1 2">
    <name type="scientific">Lactuca virosa</name>
    <dbReference type="NCBI Taxonomy" id="75947"/>
    <lineage>
        <taxon>Eukaryota</taxon>
        <taxon>Viridiplantae</taxon>
        <taxon>Streptophyta</taxon>
        <taxon>Embryophyta</taxon>
        <taxon>Tracheophyta</taxon>
        <taxon>Spermatophyta</taxon>
        <taxon>Magnoliopsida</taxon>
        <taxon>eudicotyledons</taxon>
        <taxon>Gunneridae</taxon>
        <taxon>Pentapetalae</taxon>
        <taxon>asterids</taxon>
        <taxon>campanulids</taxon>
        <taxon>Asterales</taxon>
        <taxon>Asteraceae</taxon>
        <taxon>Cichorioideae</taxon>
        <taxon>Cichorieae</taxon>
        <taxon>Lactucinae</taxon>
        <taxon>Lactuca</taxon>
    </lineage>
</organism>
<evidence type="ECO:0000313" key="2">
    <source>
        <dbReference type="Proteomes" id="UP001157418"/>
    </source>
</evidence>
<reference evidence="1 2" key="1">
    <citation type="submission" date="2022-01" db="EMBL/GenBank/DDBJ databases">
        <authorList>
            <person name="Xiong W."/>
            <person name="Schranz E."/>
        </authorList>
    </citation>
    <scope>NUCLEOTIDE SEQUENCE [LARGE SCALE GENOMIC DNA]</scope>
</reference>
<gene>
    <name evidence="1" type="ORF">LVIROSA_LOCUS18170</name>
</gene>
<evidence type="ECO:0008006" key="3">
    <source>
        <dbReference type="Google" id="ProtNLM"/>
    </source>
</evidence>
<dbReference type="AlphaFoldDB" id="A0AAU9MX49"/>
<dbReference type="PANTHER" id="PTHR11439">
    <property type="entry name" value="GAG-POL-RELATED RETROTRANSPOSON"/>
    <property type="match status" value="1"/>
</dbReference>
<dbReference type="EMBL" id="CAKMRJ010003334">
    <property type="protein sequence ID" value="CAH1431455.1"/>
    <property type="molecule type" value="Genomic_DNA"/>
</dbReference>
<comment type="caution">
    <text evidence="1">The sequence shown here is derived from an EMBL/GenBank/DDBJ whole genome shotgun (WGS) entry which is preliminary data.</text>
</comment>
<keyword evidence="2" id="KW-1185">Reference proteome</keyword>
<proteinExistence type="predicted"/>
<dbReference type="PANTHER" id="PTHR11439:SF501">
    <property type="entry name" value="RNA-DIRECTED DNA POLYMERASE"/>
    <property type="match status" value="1"/>
</dbReference>
<protein>
    <recommendedName>
        <fullName evidence="3">Reverse transcriptase Ty1/copia-type domain-containing protein</fullName>
    </recommendedName>
</protein>
<name>A0AAU9MX49_9ASTR</name>